<dbReference type="Proteomes" id="UP001597368">
    <property type="component" value="Unassembled WGS sequence"/>
</dbReference>
<evidence type="ECO:0000313" key="3">
    <source>
        <dbReference type="Proteomes" id="UP001597368"/>
    </source>
</evidence>
<sequence>MSAQATFPTPGRITALQDSRERVLALSALRILRHELYGACPNIRAALADQLEPSTDAFIDDAVAGGHPMDWTLHLEYGLRLDLPARACRTEICVAAARRWVRLDDSDADWIAVAEGDVVALGVRTQSPITGPRIIRGRLPGGGTTGFRHQTGTGPPAIRPEGWHAYQTTTCRTKQP</sequence>
<name>A0ABW4T682_9ACTN</name>
<proteinExistence type="predicted"/>
<dbReference type="EMBL" id="JBHUFV010000051">
    <property type="protein sequence ID" value="MFD1936709.1"/>
    <property type="molecule type" value="Genomic_DNA"/>
</dbReference>
<protein>
    <submittedName>
        <fullName evidence="2">Uncharacterized protein</fullName>
    </submittedName>
</protein>
<gene>
    <name evidence="2" type="ORF">ACFSKW_35085</name>
</gene>
<accession>A0ABW4T682</accession>
<reference evidence="3" key="1">
    <citation type="journal article" date="2019" name="Int. J. Syst. Evol. Microbiol.">
        <title>The Global Catalogue of Microorganisms (GCM) 10K type strain sequencing project: providing services to taxonomists for standard genome sequencing and annotation.</title>
        <authorList>
            <consortium name="The Broad Institute Genomics Platform"/>
            <consortium name="The Broad Institute Genome Sequencing Center for Infectious Disease"/>
            <person name="Wu L."/>
            <person name="Ma J."/>
        </authorList>
    </citation>
    <scope>NUCLEOTIDE SEQUENCE [LARGE SCALE GENOMIC DNA]</scope>
    <source>
        <strain evidence="3">ICMP 6774ER</strain>
    </source>
</reference>
<keyword evidence="3" id="KW-1185">Reference proteome</keyword>
<evidence type="ECO:0000313" key="2">
    <source>
        <dbReference type="EMBL" id="MFD1936709.1"/>
    </source>
</evidence>
<organism evidence="2 3">
    <name type="scientific">Nonomuraea mangrovi</name>
    <dbReference type="NCBI Taxonomy" id="2316207"/>
    <lineage>
        <taxon>Bacteria</taxon>
        <taxon>Bacillati</taxon>
        <taxon>Actinomycetota</taxon>
        <taxon>Actinomycetes</taxon>
        <taxon>Streptosporangiales</taxon>
        <taxon>Streptosporangiaceae</taxon>
        <taxon>Nonomuraea</taxon>
    </lineage>
</organism>
<feature type="region of interest" description="Disordered" evidence="1">
    <location>
        <begin position="132"/>
        <end position="162"/>
    </location>
</feature>
<dbReference type="RefSeq" id="WP_379577236.1">
    <property type="nucleotide sequence ID" value="NZ_JBHUFV010000051.1"/>
</dbReference>
<evidence type="ECO:0000256" key="1">
    <source>
        <dbReference type="SAM" id="MobiDB-lite"/>
    </source>
</evidence>
<comment type="caution">
    <text evidence="2">The sequence shown here is derived from an EMBL/GenBank/DDBJ whole genome shotgun (WGS) entry which is preliminary data.</text>
</comment>